<organism evidence="8 9">
    <name type="scientific">Phenylobacterium deserti</name>
    <dbReference type="NCBI Taxonomy" id="1914756"/>
    <lineage>
        <taxon>Bacteria</taxon>
        <taxon>Pseudomonadati</taxon>
        <taxon>Pseudomonadota</taxon>
        <taxon>Alphaproteobacteria</taxon>
        <taxon>Caulobacterales</taxon>
        <taxon>Caulobacteraceae</taxon>
        <taxon>Phenylobacterium</taxon>
    </lineage>
</organism>
<keyword evidence="2" id="KW-1003">Cell membrane</keyword>
<evidence type="ECO:0000313" key="9">
    <source>
        <dbReference type="Proteomes" id="UP000249725"/>
    </source>
</evidence>
<keyword evidence="9" id="KW-1185">Reference proteome</keyword>
<comment type="caution">
    <text evidence="8">The sequence shown here is derived from an EMBL/GenBank/DDBJ whole genome shotgun (WGS) entry which is preliminary data.</text>
</comment>
<name>A0A328AUH8_9CAUL</name>
<sequence length="172" mass="17376">MASLQAVAVLMFAALVLTAAAKDLTSYTIPNWISLALLAAFPVAALAAGLSLPQVGVHAAVGFGALLIGMGMFAAGWIGGGDAKLFAAAALWLGWPAMPSYVVFTGMAGGALTFALLSLRSDIFRPYVLAGPGWVHRLAEPKGDLPYGVAIAVGALAALSDAPVAKGLPLPF</sequence>
<evidence type="ECO:0000256" key="1">
    <source>
        <dbReference type="ARBA" id="ARBA00004651"/>
    </source>
</evidence>
<dbReference type="GO" id="GO:0005886">
    <property type="term" value="C:plasma membrane"/>
    <property type="evidence" value="ECO:0007669"/>
    <property type="project" value="UniProtKB-SubCell"/>
</dbReference>
<keyword evidence="4 6" id="KW-1133">Transmembrane helix</keyword>
<reference evidence="9" key="1">
    <citation type="submission" date="2018-05" db="EMBL/GenBank/DDBJ databases">
        <authorList>
            <person name="Li X."/>
        </authorList>
    </citation>
    <scope>NUCLEOTIDE SEQUENCE [LARGE SCALE GENOMIC DNA]</scope>
    <source>
        <strain evidence="9">YIM 73061</strain>
    </source>
</reference>
<comment type="subcellular location">
    <subcellularLocation>
        <location evidence="1">Cell membrane</location>
        <topology evidence="1">Multi-pass membrane protein</topology>
    </subcellularLocation>
</comment>
<dbReference type="PANTHER" id="PTHR36506">
    <property type="entry name" value="PREFLAGELLIN PEPTIDASE"/>
    <property type="match status" value="1"/>
</dbReference>
<evidence type="ECO:0000256" key="2">
    <source>
        <dbReference type="ARBA" id="ARBA00022475"/>
    </source>
</evidence>
<feature type="transmembrane region" description="Helical" evidence="6">
    <location>
        <begin position="98"/>
        <end position="119"/>
    </location>
</feature>
<evidence type="ECO:0000313" key="8">
    <source>
        <dbReference type="EMBL" id="RAK58277.1"/>
    </source>
</evidence>
<evidence type="ECO:0000256" key="4">
    <source>
        <dbReference type="ARBA" id="ARBA00022989"/>
    </source>
</evidence>
<dbReference type="Pfam" id="PF01478">
    <property type="entry name" value="Peptidase_A24"/>
    <property type="match status" value="1"/>
</dbReference>
<protein>
    <submittedName>
        <fullName evidence="8">Pilus assembly protein CpaA</fullName>
    </submittedName>
</protein>
<dbReference type="GO" id="GO:0004190">
    <property type="term" value="F:aspartic-type endopeptidase activity"/>
    <property type="evidence" value="ECO:0007669"/>
    <property type="project" value="InterPro"/>
</dbReference>
<dbReference type="OrthoDB" id="5329005at2"/>
<feature type="transmembrane region" description="Helical" evidence="6">
    <location>
        <begin position="59"/>
        <end position="78"/>
    </location>
</feature>
<dbReference type="EMBL" id="QFYR01000001">
    <property type="protein sequence ID" value="RAK58277.1"/>
    <property type="molecule type" value="Genomic_DNA"/>
</dbReference>
<evidence type="ECO:0000256" key="3">
    <source>
        <dbReference type="ARBA" id="ARBA00022692"/>
    </source>
</evidence>
<dbReference type="Gene3D" id="1.20.120.1220">
    <property type="match status" value="1"/>
</dbReference>
<dbReference type="Proteomes" id="UP000249725">
    <property type="component" value="Unassembled WGS sequence"/>
</dbReference>
<keyword evidence="3 6" id="KW-0812">Transmembrane</keyword>
<feature type="domain" description="Prepilin type IV endopeptidase peptidase" evidence="7">
    <location>
        <begin position="11"/>
        <end position="113"/>
    </location>
</feature>
<proteinExistence type="predicted"/>
<evidence type="ECO:0000256" key="5">
    <source>
        <dbReference type="ARBA" id="ARBA00023136"/>
    </source>
</evidence>
<dbReference type="InterPro" id="IPR052218">
    <property type="entry name" value="Preflagellin_Peptidase"/>
</dbReference>
<accession>A0A328AUH8</accession>
<feature type="transmembrane region" description="Helical" evidence="6">
    <location>
        <begin position="31"/>
        <end position="52"/>
    </location>
</feature>
<dbReference type="RefSeq" id="WP_111514727.1">
    <property type="nucleotide sequence ID" value="NZ_QFYR01000001.1"/>
</dbReference>
<evidence type="ECO:0000259" key="7">
    <source>
        <dbReference type="Pfam" id="PF01478"/>
    </source>
</evidence>
<dbReference type="PANTHER" id="PTHR36506:SF1">
    <property type="entry name" value="PREFLAGELLIN PEPTIDASE"/>
    <property type="match status" value="1"/>
</dbReference>
<keyword evidence="5 6" id="KW-0472">Membrane</keyword>
<gene>
    <name evidence="8" type="ORF">DJ018_07685</name>
</gene>
<evidence type="ECO:0000256" key="6">
    <source>
        <dbReference type="SAM" id="Phobius"/>
    </source>
</evidence>
<dbReference type="InterPro" id="IPR000045">
    <property type="entry name" value="Prepilin_IV_endopep_pep"/>
</dbReference>
<dbReference type="AlphaFoldDB" id="A0A328AUH8"/>